<evidence type="ECO:0000256" key="3">
    <source>
        <dbReference type="SAM" id="SignalP"/>
    </source>
</evidence>
<feature type="compositionally biased region" description="Polar residues" evidence="1">
    <location>
        <begin position="393"/>
        <end position="404"/>
    </location>
</feature>
<keyword evidence="2" id="KW-0472">Membrane</keyword>
<keyword evidence="5" id="KW-1185">Reference proteome</keyword>
<name>A0A084G051_PSEDA</name>
<feature type="signal peptide" evidence="3">
    <location>
        <begin position="1"/>
        <end position="28"/>
    </location>
</feature>
<proteinExistence type="predicted"/>
<feature type="compositionally biased region" description="Low complexity" evidence="1">
    <location>
        <begin position="169"/>
        <end position="186"/>
    </location>
</feature>
<feature type="region of interest" description="Disordered" evidence="1">
    <location>
        <begin position="342"/>
        <end position="455"/>
    </location>
</feature>
<dbReference type="KEGG" id="sapo:SAPIO_CDS8652"/>
<feature type="region of interest" description="Disordered" evidence="1">
    <location>
        <begin position="494"/>
        <end position="531"/>
    </location>
</feature>
<keyword evidence="3" id="KW-0732">Signal</keyword>
<evidence type="ECO:0000256" key="2">
    <source>
        <dbReference type="SAM" id="Phobius"/>
    </source>
</evidence>
<dbReference type="GeneID" id="27727724"/>
<comment type="caution">
    <text evidence="4">The sequence shown here is derived from an EMBL/GenBank/DDBJ whole genome shotgun (WGS) entry which is preliminary data.</text>
</comment>
<dbReference type="OMA" id="NWQNEEC"/>
<keyword evidence="2" id="KW-1133">Transmembrane helix</keyword>
<dbReference type="OrthoDB" id="3946741at2759"/>
<evidence type="ECO:0000256" key="1">
    <source>
        <dbReference type="SAM" id="MobiDB-lite"/>
    </source>
</evidence>
<feature type="compositionally biased region" description="Polar residues" evidence="1">
    <location>
        <begin position="191"/>
        <end position="218"/>
    </location>
</feature>
<sequence>MALRRHLSALFRTTTILLILLLPATTTAHYVNAVTNNDDPVVASLPQCARECFSSFLVANFAGAHCSSDSALQCVCERTGESGFTAGEGALQCLAAAKTAGICTEAEADRTALARAYNMCNGQPNAVKPTHSTIQATLELWGSSQLAVPRPSSSGVTTTASTALVTMTPPAYTPPATSTPKTTAVPAPLPTESNLSSTPVTDGNGEQQKTPPKSTGLTRPQIAGLAAGLVAAFAIAFLTICISRRRRKKYFPDTETGFFMKKERLRALSRHFSMQPKHRNERIYEISAPIHSTPPPRFPMGKFAPEERRPAPAVPRLSLPVEELVSPVVIAQARPVVLAAVAKSNNSSEQPKTQKRPTLSLAIPKSKTSPQPVLVNTAQNNIPKREDGKPKLTVNTSTAMNGEGSSAAKPTIRPVSNSENQSQESRDVDDSSPMTEFEEDGSGDISPTQIWRPPSAVPQSATAVYVADKFGNWVLADERQKRRISRVELDGGNPVTRNLTARRASNVTPRNTESKTTVPTQPAPAPPTTVAQNYSAQGTLRPPAEIYRQENGDVQRVASVASSAAYPPSSVYPPSATYLPPTIYTDNAGPWNISGRTPPVPGNPLVPKPLNPRQKGRNDQLLGQNLAPRQQQPPRASAYSPVLNPFLDASGVSPVRTIAPHSGPWAPMSRMAPPPPAQSYRPPQQPSPTLGFQRAPVGPQNPTQVTSTPVTAAAAQAAYVQQYTYPAEAQQMQTTRGTPPSSQPSALLEKRLGPDRATSLSNLAISSAAGDAASEPQDNQPGPYRRMVRDAESGEYRSRLPSTPSWRPLLTPERRGDALYLSLR</sequence>
<feature type="region of interest" description="Disordered" evidence="1">
    <location>
        <begin position="590"/>
        <end position="619"/>
    </location>
</feature>
<feature type="compositionally biased region" description="Polar residues" evidence="1">
    <location>
        <begin position="414"/>
        <end position="423"/>
    </location>
</feature>
<organism evidence="4 5">
    <name type="scientific">Pseudallescheria apiosperma</name>
    <name type="common">Scedosporium apiospermum</name>
    <dbReference type="NCBI Taxonomy" id="563466"/>
    <lineage>
        <taxon>Eukaryota</taxon>
        <taxon>Fungi</taxon>
        <taxon>Dikarya</taxon>
        <taxon>Ascomycota</taxon>
        <taxon>Pezizomycotina</taxon>
        <taxon>Sordariomycetes</taxon>
        <taxon>Hypocreomycetidae</taxon>
        <taxon>Microascales</taxon>
        <taxon>Microascaceae</taxon>
        <taxon>Scedosporium</taxon>
    </lineage>
</organism>
<evidence type="ECO:0000313" key="4">
    <source>
        <dbReference type="EMBL" id="KEZ40713.1"/>
    </source>
</evidence>
<dbReference type="AlphaFoldDB" id="A0A084G051"/>
<feature type="compositionally biased region" description="Pro residues" evidence="1">
    <location>
        <begin position="598"/>
        <end position="610"/>
    </location>
</feature>
<feature type="compositionally biased region" description="Polar residues" evidence="1">
    <location>
        <begin position="495"/>
        <end position="515"/>
    </location>
</feature>
<feature type="compositionally biased region" description="Basic and acidic residues" evidence="1">
    <location>
        <begin position="787"/>
        <end position="798"/>
    </location>
</feature>
<keyword evidence="2" id="KW-0812">Transmembrane</keyword>
<dbReference type="EMBL" id="JOWA01000121">
    <property type="protein sequence ID" value="KEZ40713.1"/>
    <property type="molecule type" value="Genomic_DNA"/>
</dbReference>
<reference evidence="4 5" key="1">
    <citation type="journal article" date="2014" name="Genome Announc.">
        <title>Draft genome sequence of the pathogenic fungus Scedosporium apiospermum.</title>
        <authorList>
            <person name="Vandeputte P."/>
            <person name="Ghamrawi S."/>
            <person name="Rechenmann M."/>
            <person name="Iltis A."/>
            <person name="Giraud S."/>
            <person name="Fleury M."/>
            <person name="Thornton C."/>
            <person name="Delhaes L."/>
            <person name="Meyer W."/>
            <person name="Papon N."/>
            <person name="Bouchara J.P."/>
        </authorList>
    </citation>
    <scope>NUCLEOTIDE SEQUENCE [LARGE SCALE GENOMIC DNA]</scope>
    <source>
        <strain evidence="4 5">IHEM 14462</strain>
    </source>
</reference>
<dbReference type="HOGENOM" id="CLU_343595_0_0_1"/>
<feature type="transmembrane region" description="Helical" evidence="2">
    <location>
        <begin position="222"/>
        <end position="242"/>
    </location>
</feature>
<protein>
    <recommendedName>
        <fullName evidence="6">Extracellular membrane protein CFEM domain-containing protein</fullName>
    </recommendedName>
</protein>
<dbReference type="RefSeq" id="XP_016640512.1">
    <property type="nucleotide sequence ID" value="XM_016790249.1"/>
</dbReference>
<dbReference type="Proteomes" id="UP000028545">
    <property type="component" value="Unassembled WGS sequence"/>
</dbReference>
<feature type="region of interest" description="Disordered" evidence="1">
    <location>
        <begin position="661"/>
        <end position="709"/>
    </location>
</feature>
<accession>A0A084G051</accession>
<dbReference type="VEuPathDB" id="FungiDB:SAPIO_CDS8652"/>
<feature type="region of interest" description="Disordered" evidence="1">
    <location>
        <begin position="169"/>
        <end position="218"/>
    </location>
</feature>
<feature type="compositionally biased region" description="Polar residues" evidence="1">
    <location>
        <begin position="366"/>
        <end position="382"/>
    </location>
</feature>
<feature type="chain" id="PRO_5001775192" description="Extracellular membrane protein CFEM domain-containing protein" evidence="3">
    <location>
        <begin position="29"/>
        <end position="824"/>
    </location>
</feature>
<evidence type="ECO:0008006" key="6">
    <source>
        <dbReference type="Google" id="ProtNLM"/>
    </source>
</evidence>
<gene>
    <name evidence="4" type="ORF">SAPIO_CDS8652</name>
</gene>
<evidence type="ECO:0000313" key="5">
    <source>
        <dbReference type="Proteomes" id="UP000028545"/>
    </source>
</evidence>
<feature type="region of interest" description="Disordered" evidence="1">
    <location>
        <begin position="766"/>
        <end position="824"/>
    </location>
</feature>